<dbReference type="Proteomes" id="UP001558474">
    <property type="component" value="Unassembled WGS sequence"/>
</dbReference>
<accession>A0ABV3V734</accession>
<evidence type="ECO:0008006" key="4">
    <source>
        <dbReference type="Google" id="ProtNLM"/>
    </source>
</evidence>
<evidence type="ECO:0000256" key="1">
    <source>
        <dbReference type="SAM" id="MobiDB-lite"/>
    </source>
</evidence>
<evidence type="ECO:0000313" key="3">
    <source>
        <dbReference type="Proteomes" id="UP001558474"/>
    </source>
</evidence>
<reference evidence="2 3" key="1">
    <citation type="submission" date="2024-04" db="EMBL/GenBank/DDBJ databases">
        <title>Genomic Markers of Mycobacteria.</title>
        <authorList>
            <person name="Soliman M.S."/>
            <person name="Elkholy A."/>
            <person name="Soliman N.S."/>
            <person name="Abbas A."/>
            <person name="Khayrat S."/>
            <person name="Shawky S."/>
        </authorList>
    </citation>
    <scope>NUCLEOTIDE SEQUENCE [LARGE SCALE GENOMIC DNA]</scope>
    <source>
        <strain evidence="2 3">Egy-CU-AM5</strain>
    </source>
</reference>
<keyword evidence="3" id="KW-1185">Reference proteome</keyword>
<protein>
    <recommendedName>
        <fullName evidence="4">Transposase</fullName>
    </recommendedName>
</protein>
<proteinExistence type="predicted"/>
<dbReference type="RefSeq" id="WP_368572332.1">
    <property type="nucleotide sequence ID" value="NZ_JBDLOU010000003.1"/>
</dbReference>
<organism evidence="2 3">
    <name type="scientific">Mycolicibacterium porcinum</name>
    <dbReference type="NCBI Taxonomy" id="39693"/>
    <lineage>
        <taxon>Bacteria</taxon>
        <taxon>Bacillati</taxon>
        <taxon>Actinomycetota</taxon>
        <taxon>Actinomycetes</taxon>
        <taxon>Mycobacteriales</taxon>
        <taxon>Mycobacteriaceae</taxon>
        <taxon>Mycolicibacterium</taxon>
    </lineage>
</organism>
<gene>
    <name evidence="2" type="ORF">ABFW12_02060</name>
</gene>
<name>A0ABV3V734_9MYCO</name>
<feature type="compositionally biased region" description="Basic residues" evidence="1">
    <location>
        <begin position="183"/>
        <end position="193"/>
    </location>
</feature>
<evidence type="ECO:0000313" key="2">
    <source>
        <dbReference type="EMBL" id="MEX3737013.1"/>
    </source>
</evidence>
<feature type="region of interest" description="Disordered" evidence="1">
    <location>
        <begin position="164"/>
        <end position="193"/>
    </location>
</feature>
<dbReference type="EMBL" id="JBDLOU010000003">
    <property type="protein sequence ID" value="MEX3737013.1"/>
    <property type="molecule type" value="Genomic_DNA"/>
</dbReference>
<comment type="caution">
    <text evidence="2">The sequence shown here is derived from an EMBL/GenBank/DDBJ whole genome shotgun (WGS) entry which is preliminary data.</text>
</comment>
<sequence>MITLRKPGARHAAGQVIADLELPEAVFKTCPWQPRELVEVGLRQWFRCCAVALRDGQIIGMPSRAVDEAWHGLILCTVRYAAFCDAAYGRFLHHHPEGGRPPAAEAAGECMDEQLRRTVIAWSMVAEPGERCVLWDLDTRLGLDEPWGIAAHRVAQIDAALAGRRVSGSGGPHRDEGSAGPRRPTRPSMSRKT</sequence>